<dbReference type="InterPro" id="IPR000121">
    <property type="entry name" value="PEP_util_C"/>
</dbReference>
<feature type="domain" description="PEP-utilising enzyme C-terminal" evidence="9">
    <location>
        <begin position="272"/>
        <end position="535"/>
    </location>
</feature>
<dbReference type="RefSeq" id="WP_131833599.1">
    <property type="nucleotide sequence ID" value="NZ_SMFY01000001.1"/>
</dbReference>
<dbReference type="InterPro" id="IPR015813">
    <property type="entry name" value="Pyrv/PenolPyrv_kinase-like_dom"/>
</dbReference>
<keyword evidence="5" id="KW-0418">Kinase</keyword>
<keyword evidence="4" id="KW-0479">Metal-binding</keyword>
<dbReference type="InterPro" id="IPR036637">
    <property type="entry name" value="Phosphohistidine_dom_sf"/>
</dbReference>
<dbReference type="Gene3D" id="3.20.20.60">
    <property type="entry name" value="Phosphoenolpyruvate-binding domains"/>
    <property type="match status" value="1"/>
</dbReference>
<dbReference type="InterPro" id="IPR036618">
    <property type="entry name" value="PtsI_HPr-bd_sf"/>
</dbReference>
<evidence type="ECO:0000256" key="1">
    <source>
        <dbReference type="ARBA" id="ARBA00001946"/>
    </source>
</evidence>
<dbReference type="SUPFAM" id="SSF51621">
    <property type="entry name" value="Phosphoenolpyruvate/pyruvate domain"/>
    <property type="match status" value="1"/>
</dbReference>
<name>A0A4R1I8T5_ANCAQ</name>
<sequence length="547" mass="56045">MAAPRDFRGHPASPGRAVGPVHRAGEPPAPSGLAGNGSDARAALEAAVSRAVHELRELSARADPESAGILDFQIELLLDGELLAPALARIGAGEGAALAFAAALNDQIDEMAGGGGEGEATHGDPFVLRAVDLMDLQHRVLDALAGRTRADFPPGAVYVGRDMPPSVFLAHDWSSGGAIALGAGSTASHVALLARARGVPMVVGLGALPGETGEPLLVDGTRGMACLHPDARQAASPSAPDLAPLLSPVPACEPAAWEPLRAASAVPDRPFLFANLDTLADLDTLDPAVVDGVGLVRTEFLLTSAAEALSEERHLAVYRRVLDHLAGKPVTLRMLDLGGDKALPGLTEGDPAGVLGTRGVRFLLAHPDLARIQARGLIRAAAHGPVSVLLPMVTLPAELAAMALLFDEEAVRLARQGIEGRRPPLGIMVEVPAAALTLDLFGQAAFFSVGSNDLMQYLAAAARDNPAVAPLYAGAETAMFRLLDLICAAARALGRPVSLCGDLAAEPAAVGRLLALGLDGLSVAPRRLPALRAALGAAFPALPPGRA</sequence>
<dbReference type="SUPFAM" id="SSF52009">
    <property type="entry name" value="Phosphohistidine domain"/>
    <property type="match status" value="1"/>
</dbReference>
<evidence type="ECO:0000259" key="9">
    <source>
        <dbReference type="Pfam" id="PF02896"/>
    </source>
</evidence>
<dbReference type="GO" id="GO:0046872">
    <property type="term" value="F:metal ion binding"/>
    <property type="evidence" value="ECO:0007669"/>
    <property type="project" value="UniProtKB-KW"/>
</dbReference>
<dbReference type="Pfam" id="PF00391">
    <property type="entry name" value="PEP-utilizers"/>
    <property type="match status" value="1"/>
</dbReference>
<proteinExistence type="inferred from homology"/>
<dbReference type="Pfam" id="PF05524">
    <property type="entry name" value="PEP-utilisers_N"/>
    <property type="match status" value="1"/>
</dbReference>
<comment type="similarity">
    <text evidence="2">Belongs to the PEP-utilizing enzyme family.</text>
</comment>
<dbReference type="InterPro" id="IPR050499">
    <property type="entry name" value="PEP-utilizing_PTS_enzyme"/>
</dbReference>
<dbReference type="OrthoDB" id="9765468at2"/>
<dbReference type="GO" id="GO:0016301">
    <property type="term" value="F:kinase activity"/>
    <property type="evidence" value="ECO:0007669"/>
    <property type="project" value="UniProtKB-KW"/>
</dbReference>
<dbReference type="InterPro" id="IPR008731">
    <property type="entry name" value="PTS_EIN"/>
</dbReference>
<evidence type="ECO:0000256" key="7">
    <source>
        <dbReference type="SAM" id="MobiDB-lite"/>
    </source>
</evidence>
<reference evidence="11 12" key="1">
    <citation type="submission" date="2019-03" db="EMBL/GenBank/DDBJ databases">
        <title>Genomic Encyclopedia of Type Strains, Phase IV (KMG-IV): sequencing the most valuable type-strain genomes for metagenomic binning, comparative biology and taxonomic classification.</title>
        <authorList>
            <person name="Goeker M."/>
        </authorList>
    </citation>
    <scope>NUCLEOTIDE SEQUENCE [LARGE SCALE GENOMIC DNA]</scope>
    <source>
        <strain evidence="11 12">DSM 101</strain>
    </source>
</reference>
<feature type="domain" description="Phosphotransferase system enzyme I N-terminal" evidence="10">
    <location>
        <begin position="8"/>
        <end position="112"/>
    </location>
</feature>
<evidence type="ECO:0000256" key="5">
    <source>
        <dbReference type="ARBA" id="ARBA00022777"/>
    </source>
</evidence>
<dbReference type="Proteomes" id="UP000295030">
    <property type="component" value="Unassembled WGS sequence"/>
</dbReference>
<accession>A0A4R1I8T5</accession>
<comment type="cofactor">
    <cofactor evidence="1">
        <name>Mg(2+)</name>
        <dbReference type="ChEBI" id="CHEBI:18420"/>
    </cofactor>
</comment>
<dbReference type="InterPro" id="IPR008279">
    <property type="entry name" value="PEP-util_enz_mobile_dom"/>
</dbReference>
<keyword evidence="6" id="KW-0460">Magnesium</keyword>
<dbReference type="Gene3D" id="1.10.274.10">
    <property type="entry name" value="PtsI, HPr-binding domain"/>
    <property type="match status" value="1"/>
</dbReference>
<dbReference type="GO" id="GO:0009401">
    <property type="term" value="P:phosphoenolpyruvate-dependent sugar phosphotransferase system"/>
    <property type="evidence" value="ECO:0007669"/>
    <property type="project" value="InterPro"/>
</dbReference>
<keyword evidence="12" id="KW-1185">Reference proteome</keyword>
<evidence type="ECO:0000313" key="12">
    <source>
        <dbReference type="Proteomes" id="UP000295030"/>
    </source>
</evidence>
<dbReference type="PANTHER" id="PTHR46244:SF6">
    <property type="entry name" value="PHOSPHOENOLPYRUVATE-PROTEIN PHOSPHOTRANSFERASE"/>
    <property type="match status" value="1"/>
</dbReference>
<dbReference type="AlphaFoldDB" id="A0A4R1I8T5"/>
<dbReference type="SUPFAM" id="SSF47831">
    <property type="entry name" value="Enzyme I of the PEP:sugar phosphotransferase system HPr-binding (sub)domain"/>
    <property type="match status" value="1"/>
</dbReference>
<gene>
    <name evidence="11" type="ORF">EV667_0333</name>
</gene>
<evidence type="ECO:0000259" key="8">
    <source>
        <dbReference type="Pfam" id="PF00391"/>
    </source>
</evidence>
<evidence type="ECO:0000256" key="4">
    <source>
        <dbReference type="ARBA" id="ARBA00022723"/>
    </source>
</evidence>
<dbReference type="Pfam" id="PF02896">
    <property type="entry name" value="PEP-utilizers_C"/>
    <property type="match status" value="1"/>
</dbReference>
<comment type="caution">
    <text evidence="11">The sequence shown here is derived from an EMBL/GenBank/DDBJ whole genome shotgun (WGS) entry which is preliminary data.</text>
</comment>
<keyword evidence="11" id="KW-0670">Pyruvate</keyword>
<evidence type="ECO:0000259" key="10">
    <source>
        <dbReference type="Pfam" id="PF05524"/>
    </source>
</evidence>
<evidence type="ECO:0000256" key="3">
    <source>
        <dbReference type="ARBA" id="ARBA00022679"/>
    </source>
</evidence>
<evidence type="ECO:0000256" key="2">
    <source>
        <dbReference type="ARBA" id="ARBA00007837"/>
    </source>
</evidence>
<evidence type="ECO:0000256" key="6">
    <source>
        <dbReference type="ARBA" id="ARBA00022842"/>
    </source>
</evidence>
<protein>
    <submittedName>
        <fullName evidence="11">Phosphoenolpyruvate--protein phosphotransferase</fullName>
    </submittedName>
</protein>
<keyword evidence="3 11" id="KW-0808">Transferase</keyword>
<feature type="domain" description="PEP-utilising enzyme mobile" evidence="8">
    <location>
        <begin position="152"/>
        <end position="223"/>
    </location>
</feature>
<organism evidence="11 12">
    <name type="scientific">Ancylobacter aquaticus</name>
    <dbReference type="NCBI Taxonomy" id="100"/>
    <lineage>
        <taxon>Bacteria</taxon>
        <taxon>Pseudomonadati</taxon>
        <taxon>Pseudomonadota</taxon>
        <taxon>Alphaproteobacteria</taxon>
        <taxon>Hyphomicrobiales</taxon>
        <taxon>Xanthobacteraceae</taxon>
        <taxon>Ancylobacter</taxon>
    </lineage>
</organism>
<feature type="region of interest" description="Disordered" evidence="7">
    <location>
        <begin position="1"/>
        <end position="38"/>
    </location>
</feature>
<dbReference type="Gene3D" id="3.50.30.10">
    <property type="entry name" value="Phosphohistidine domain"/>
    <property type="match status" value="1"/>
</dbReference>
<evidence type="ECO:0000313" key="11">
    <source>
        <dbReference type="EMBL" id="TCK30245.1"/>
    </source>
</evidence>
<dbReference type="InterPro" id="IPR040442">
    <property type="entry name" value="Pyrv_kinase-like_dom_sf"/>
</dbReference>
<dbReference type="PRINTS" id="PR01736">
    <property type="entry name" value="PHPHTRNFRASE"/>
</dbReference>
<dbReference type="PANTHER" id="PTHR46244">
    <property type="entry name" value="PHOSPHOENOLPYRUVATE-PROTEIN PHOSPHOTRANSFERASE"/>
    <property type="match status" value="1"/>
</dbReference>
<dbReference type="EMBL" id="SMFY01000001">
    <property type="protein sequence ID" value="TCK30245.1"/>
    <property type="molecule type" value="Genomic_DNA"/>
</dbReference>